<proteinExistence type="predicted"/>
<name>Q9PYZ3_GVXN</name>
<dbReference type="RefSeq" id="NP_059198.1">
    <property type="nucleotide sequence ID" value="NC_002331.1"/>
</dbReference>
<dbReference type="EMBL" id="AF162221">
    <property type="protein sequence ID" value="AAF05164.1"/>
    <property type="molecule type" value="Genomic_DNA"/>
</dbReference>
<keyword evidence="2" id="KW-1185">Reference proteome</keyword>
<dbReference type="Proteomes" id="UP000202921">
    <property type="component" value="Segment"/>
</dbReference>
<dbReference type="Pfam" id="PF05674">
    <property type="entry name" value="DUF816"/>
    <property type="match status" value="1"/>
</dbReference>
<protein>
    <submittedName>
        <fullName evidence="1">ORF50</fullName>
    </submittedName>
</protein>
<organism evidence="1 2">
    <name type="scientific">Xestia c-nigrum granulosis virus</name>
    <name type="common">XnGV</name>
    <name type="synonym">Xestia c-nigrum granulovirus</name>
    <dbReference type="NCBI Taxonomy" id="51677"/>
    <lineage>
        <taxon>Viruses</taxon>
        <taxon>Viruses incertae sedis</taxon>
        <taxon>Naldaviricetes</taxon>
        <taxon>Lefavirales</taxon>
        <taxon>Baculoviridae</taxon>
        <taxon>Betabaculovirus</taxon>
        <taxon>Betabaculovirus xecnigri</taxon>
    </lineage>
</organism>
<dbReference type="InterPro" id="IPR008534">
    <property type="entry name" value="DUF816"/>
</dbReference>
<organismHost>
    <name type="scientific">Xestia</name>
    <dbReference type="NCBI Taxonomy" id="320016"/>
</organismHost>
<evidence type="ECO:0000313" key="2">
    <source>
        <dbReference type="Proteomes" id="UP000202921"/>
    </source>
</evidence>
<reference evidence="1 2" key="1">
    <citation type="journal article" date="1999" name="Virology">
        <title>Sequence analysis of the Xestia c-nigrum granulovirus genome.</title>
        <authorList>
            <person name="Hayakawa T."/>
            <person name="Ko R."/>
            <person name="Okano K."/>
            <person name="Seong S.I."/>
            <person name="Goto C."/>
            <person name="Maeda S."/>
        </authorList>
    </citation>
    <scope>NUCLEOTIDE SEQUENCE [LARGE SCALE GENOMIC DNA]</scope>
</reference>
<gene>
    <name evidence="1" type="primary">ORF50</name>
</gene>
<dbReference type="GeneID" id="1442284"/>
<evidence type="ECO:0000313" key="1">
    <source>
        <dbReference type="EMBL" id="AAF05164.1"/>
    </source>
</evidence>
<sequence length="272" mass="31790">MKTVDVKEFTKQLIADRCSSLIENENLLPENVLAMIKKAHLEYKQTPNDTNFNNIKELISQTRYVEESVEYKNFNRRIFLIAVKLIMNKSKDVFPNYKSFLETNSKRLEIINPDMKSSPKAMLQHYHQCLEEMEHPKPDDHYMWSFAKEIVTKIFYDAVAEMTNVNGSTINLEPAAAKDMVLRKVVDGGGEMKRKLVTIDIDDNENCKRVRFEEDINTHIQMNQDVPMNQDIQFDQNMVADIMEGQEFEEENEEIINNSSISYNVTPLFIFE</sequence>
<accession>Q9PYZ3</accession>
<dbReference type="KEGG" id="vg:1442284"/>